<feature type="domain" description="Gfo/Idh/MocA-like oxidoreductase bacterial type C-terminal" evidence="3">
    <location>
        <begin position="205"/>
        <end position="272"/>
    </location>
</feature>
<name>A0A7M2WYF1_9BACT</name>
<dbReference type="AlphaFoldDB" id="A0A7M2WYF1"/>
<dbReference type="InterPro" id="IPR006311">
    <property type="entry name" value="TAT_signal"/>
</dbReference>
<dbReference type="Pfam" id="PF01408">
    <property type="entry name" value="GFO_IDH_MocA"/>
    <property type="match status" value="1"/>
</dbReference>
<dbReference type="PROSITE" id="PS51318">
    <property type="entry name" value="TAT"/>
    <property type="match status" value="1"/>
</dbReference>
<dbReference type="KEGG" id="hbs:IPV69_03765"/>
<dbReference type="InterPro" id="IPR043906">
    <property type="entry name" value="Gfo/Idh/MocA_OxRdtase_bact_C"/>
</dbReference>
<protein>
    <submittedName>
        <fullName evidence="4">Gfo/Idh/MocA family oxidoreductase</fullName>
    </submittedName>
</protein>
<dbReference type="Proteomes" id="UP000593765">
    <property type="component" value="Chromosome"/>
</dbReference>
<evidence type="ECO:0000313" key="5">
    <source>
        <dbReference type="Proteomes" id="UP000593765"/>
    </source>
</evidence>
<reference evidence="4 5" key="1">
    <citation type="submission" date="2020-10" db="EMBL/GenBank/DDBJ databases">
        <title>Wide distribution of Phycisphaera-like planctomycetes from WD2101 soil group in peatlands and genome analysis of the first cultivated representative.</title>
        <authorList>
            <person name="Dedysh S.N."/>
            <person name="Beletsky A.V."/>
            <person name="Ivanova A."/>
            <person name="Kulichevskaya I.S."/>
            <person name="Suzina N.E."/>
            <person name="Philippov D.A."/>
            <person name="Rakitin A.L."/>
            <person name="Mardanov A.V."/>
            <person name="Ravin N.V."/>
        </authorList>
    </citation>
    <scope>NUCLEOTIDE SEQUENCE [LARGE SCALE GENOMIC DNA]</scope>
    <source>
        <strain evidence="4 5">M1803</strain>
    </source>
</reference>
<dbReference type="Pfam" id="PF19051">
    <property type="entry name" value="GFO_IDH_MocA_C2"/>
    <property type="match status" value="2"/>
</dbReference>
<keyword evidence="5" id="KW-1185">Reference proteome</keyword>
<evidence type="ECO:0000256" key="1">
    <source>
        <dbReference type="SAM" id="MobiDB-lite"/>
    </source>
</evidence>
<dbReference type="SUPFAM" id="SSF51735">
    <property type="entry name" value="NAD(P)-binding Rossmann-fold domains"/>
    <property type="match status" value="1"/>
</dbReference>
<dbReference type="SUPFAM" id="SSF55347">
    <property type="entry name" value="Glyceraldehyde-3-phosphate dehydrogenase-like, C-terminal domain"/>
    <property type="match status" value="1"/>
</dbReference>
<evidence type="ECO:0000313" key="4">
    <source>
        <dbReference type="EMBL" id="QOV90495.1"/>
    </source>
</evidence>
<sequence length="452" mass="50361">MTFRKPNRRDVLRASLGLGAGLALPNWFIEETMAADEAVKPVKAANDRPRVLWIGCGGRGNSVSREVKPFGDIVAVCDVDSKHAANAIAEFPKAESFSDFRKAMDETKFDIVLNATPDHWHTLINIASARRGKDIYSEKPLTLTIDEGKHLIKEIRGNKRILQTGSQQRSDAKFRLACELVRNGRLGKMKHVDVVLPAGRTDGPLATKPVPENLDWNFWQGQTKATDYVPERCHQWFRFWLDYSGGTNTDWGAHHNDIALWALNEIAPVEIEGKKLSTNVPGGFTTPGDYEVKFTYASGVTQTVRSHPNYMWNGSRKPGAPPYAKPDAGKPPHDTHGVTFHGSDGWLFITRGKIEASNPDILKYEFPASAERLYVSTNHAANFFDSVKSRKDSICPVEVGHRSASACHLAVIGTLLGRKLKWDPQAEQFVGDDEANKMLSREMRKPWGYDAV</sequence>
<dbReference type="Gene3D" id="3.40.50.720">
    <property type="entry name" value="NAD(P)-binding Rossmann-like Domain"/>
    <property type="match status" value="1"/>
</dbReference>
<accession>A0A7M2WYF1</accession>
<dbReference type="GO" id="GO:0000166">
    <property type="term" value="F:nucleotide binding"/>
    <property type="evidence" value="ECO:0007669"/>
    <property type="project" value="InterPro"/>
</dbReference>
<feature type="region of interest" description="Disordered" evidence="1">
    <location>
        <begin position="308"/>
        <end position="331"/>
    </location>
</feature>
<dbReference type="RefSeq" id="WP_206293581.1">
    <property type="nucleotide sequence ID" value="NZ_CP063458.1"/>
</dbReference>
<evidence type="ECO:0000259" key="2">
    <source>
        <dbReference type="Pfam" id="PF01408"/>
    </source>
</evidence>
<feature type="domain" description="Gfo/Idh/MocA-like oxidoreductase N-terminal" evidence="2">
    <location>
        <begin position="50"/>
        <end position="165"/>
    </location>
</feature>
<dbReference type="PANTHER" id="PTHR43818:SF5">
    <property type="entry name" value="OXIDOREDUCTASE FAMILY PROTEIN"/>
    <property type="match status" value="1"/>
</dbReference>
<dbReference type="PANTHER" id="PTHR43818">
    <property type="entry name" value="BCDNA.GH03377"/>
    <property type="match status" value="1"/>
</dbReference>
<dbReference type="EMBL" id="CP063458">
    <property type="protein sequence ID" value="QOV90495.1"/>
    <property type="molecule type" value="Genomic_DNA"/>
</dbReference>
<feature type="domain" description="Gfo/Idh/MocA-like oxidoreductase bacterial type C-terminal" evidence="3">
    <location>
        <begin position="376"/>
        <end position="447"/>
    </location>
</feature>
<dbReference type="InterPro" id="IPR036291">
    <property type="entry name" value="NAD(P)-bd_dom_sf"/>
</dbReference>
<evidence type="ECO:0000259" key="3">
    <source>
        <dbReference type="Pfam" id="PF19051"/>
    </source>
</evidence>
<proteinExistence type="predicted"/>
<dbReference type="InterPro" id="IPR000683">
    <property type="entry name" value="Gfo/Idh/MocA-like_OxRdtase_N"/>
</dbReference>
<dbReference type="InterPro" id="IPR050463">
    <property type="entry name" value="Gfo/Idh/MocA_oxidrdct_glycsds"/>
</dbReference>
<organism evidence="4 5">
    <name type="scientific">Humisphaera borealis</name>
    <dbReference type="NCBI Taxonomy" id="2807512"/>
    <lineage>
        <taxon>Bacteria</taxon>
        <taxon>Pseudomonadati</taxon>
        <taxon>Planctomycetota</taxon>
        <taxon>Phycisphaerae</taxon>
        <taxon>Tepidisphaerales</taxon>
        <taxon>Tepidisphaeraceae</taxon>
        <taxon>Humisphaera</taxon>
    </lineage>
</organism>
<dbReference type="Gene3D" id="3.30.360.10">
    <property type="entry name" value="Dihydrodipicolinate Reductase, domain 2"/>
    <property type="match status" value="1"/>
</dbReference>
<gene>
    <name evidence="4" type="ORF">IPV69_03765</name>
</gene>